<dbReference type="EMBL" id="BGZK01001984">
    <property type="protein sequence ID" value="GBP89227.1"/>
    <property type="molecule type" value="Genomic_DNA"/>
</dbReference>
<sequence>MLPVSRWRVVSSDSSCSSCSRFTAVAPSRFPDDPSKVEVAHNSPEVEVALRLLGSLGANFVSLVPCSVAHRRSRESSSVEFPFWAILAVSCRSSCRLQDLLGNFL</sequence>
<dbReference type="AlphaFoldDB" id="A0A4C1ZRC2"/>
<comment type="caution">
    <text evidence="1">The sequence shown here is derived from an EMBL/GenBank/DDBJ whole genome shotgun (WGS) entry which is preliminary data.</text>
</comment>
<protein>
    <submittedName>
        <fullName evidence="1">Uncharacterized protein</fullName>
    </submittedName>
</protein>
<evidence type="ECO:0000313" key="1">
    <source>
        <dbReference type="EMBL" id="GBP89227.1"/>
    </source>
</evidence>
<accession>A0A4C1ZRC2</accession>
<reference evidence="1 2" key="1">
    <citation type="journal article" date="2019" name="Commun. Biol.">
        <title>The bagworm genome reveals a unique fibroin gene that provides high tensile strength.</title>
        <authorList>
            <person name="Kono N."/>
            <person name="Nakamura H."/>
            <person name="Ohtoshi R."/>
            <person name="Tomita M."/>
            <person name="Numata K."/>
            <person name="Arakawa K."/>
        </authorList>
    </citation>
    <scope>NUCLEOTIDE SEQUENCE [LARGE SCALE GENOMIC DNA]</scope>
</reference>
<dbReference type="Proteomes" id="UP000299102">
    <property type="component" value="Unassembled WGS sequence"/>
</dbReference>
<keyword evidence="2" id="KW-1185">Reference proteome</keyword>
<organism evidence="1 2">
    <name type="scientific">Eumeta variegata</name>
    <name type="common">Bagworm moth</name>
    <name type="synonym">Eumeta japonica</name>
    <dbReference type="NCBI Taxonomy" id="151549"/>
    <lineage>
        <taxon>Eukaryota</taxon>
        <taxon>Metazoa</taxon>
        <taxon>Ecdysozoa</taxon>
        <taxon>Arthropoda</taxon>
        <taxon>Hexapoda</taxon>
        <taxon>Insecta</taxon>
        <taxon>Pterygota</taxon>
        <taxon>Neoptera</taxon>
        <taxon>Endopterygota</taxon>
        <taxon>Lepidoptera</taxon>
        <taxon>Glossata</taxon>
        <taxon>Ditrysia</taxon>
        <taxon>Tineoidea</taxon>
        <taxon>Psychidae</taxon>
        <taxon>Oiketicinae</taxon>
        <taxon>Eumeta</taxon>
    </lineage>
</organism>
<proteinExistence type="predicted"/>
<gene>
    <name evidence="1" type="ORF">EVAR_60352_1</name>
</gene>
<evidence type="ECO:0000313" key="2">
    <source>
        <dbReference type="Proteomes" id="UP000299102"/>
    </source>
</evidence>
<name>A0A4C1ZRC2_EUMVA</name>